<dbReference type="SUPFAM" id="SSF49785">
    <property type="entry name" value="Galactose-binding domain-like"/>
    <property type="match status" value="1"/>
</dbReference>
<dbReference type="InterPro" id="IPR002884">
    <property type="entry name" value="P_dom"/>
</dbReference>
<feature type="chain" id="PRO_5045733471" evidence="3">
    <location>
        <begin position="23"/>
        <end position="728"/>
    </location>
</feature>
<evidence type="ECO:0000313" key="6">
    <source>
        <dbReference type="Proteomes" id="UP001597510"/>
    </source>
</evidence>
<dbReference type="Pfam" id="PF01483">
    <property type="entry name" value="P_proprotein"/>
    <property type="match status" value="1"/>
</dbReference>
<evidence type="ECO:0000256" key="2">
    <source>
        <dbReference type="ARBA" id="ARBA00022801"/>
    </source>
</evidence>
<proteinExistence type="predicted"/>
<accession>A0ABW5J9F3</accession>
<protein>
    <submittedName>
        <fullName evidence="5">3-coathanger stack domain-containing protein</fullName>
    </submittedName>
</protein>
<organism evidence="5 6">
    <name type="scientific">Emticicia soli</name>
    <dbReference type="NCBI Taxonomy" id="2027878"/>
    <lineage>
        <taxon>Bacteria</taxon>
        <taxon>Pseudomonadati</taxon>
        <taxon>Bacteroidota</taxon>
        <taxon>Cytophagia</taxon>
        <taxon>Cytophagales</taxon>
        <taxon>Leadbetterellaceae</taxon>
        <taxon>Emticicia</taxon>
    </lineage>
</organism>
<dbReference type="RefSeq" id="WP_340240581.1">
    <property type="nucleotide sequence ID" value="NZ_JBBEWC010000022.1"/>
</dbReference>
<gene>
    <name evidence="5" type="ORF">ACFSR2_11495</name>
</gene>
<dbReference type="Gene3D" id="2.60.120.380">
    <property type="match status" value="2"/>
</dbReference>
<reference evidence="6" key="1">
    <citation type="journal article" date="2019" name="Int. J. Syst. Evol. Microbiol.">
        <title>The Global Catalogue of Microorganisms (GCM) 10K type strain sequencing project: providing services to taxonomists for standard genome sequencing and annotation.</title>
        <authorList>
            <consortium name="The Broad Institute Genomics Platform"/>
            <consortium name="The Broad Institute Genome Sequencing Center for Infectious Disease"/>
            <person name="Wu L."/>
            <person name="Ma J."/>
        </authorList>
    </citation>
    <scope>NUCLEOTIDE SEQUENCE [LARGE SCALE GENOMIC DNA]</scope>
    <source>
        <strain evidence="6">KCTC 52344</strain>
    </source>
</reference>
<dbReference type="Pfam" id="PF04151">
    <property type="entry name" value="PPC"/>
    <property type="match status" value="1"/>
</dbReference>
<evidence type="ECO:0000313" key="5">
    <source>
        <dbReference type="EMBL" id="MFD2521515.1"/>
    </source>
</evidence>
<keyword evidence="6" id="KW-1185">Reference proteome</keyword>
<feature type="domain" description="P/Homo B" evidence="4">
    <location>
        <begin position="320"/>
        <end position="479"/>
    </location>
</feature>
<keyword evidence="3" id="KW-0732">Signal</keyword>
<keyword evidence="2" id="KW-0378">Hydrolase</keyword>
<sequence length="728" mass="78757">MKNRLLLSLLCVIITHTTLAKANIPCDNTSVIKNQRFLPPAKPEKKPAYLPNSLSSFQHFSSPAPAPALSSTMVSKEEIEPNNDILIANPLGGNDVKVKGFISPVSDIDIFSFTANTGDRVYVATQTSSSTTGTSSSLEILQVNGTSIEYDDTDGTFGSSSSSIAGAIIPSTGTYYIRVRHISNNNTILPYFLYFRLQSGTPTAEVESNNSPATANAIPNSGWISGSTSSMTDVDYYSITLDAGDTIFMGLDFNPERDATTWNGQLAFGDFGGYLSANDPNTISPNSESFFLTVRTSGTYYIAIGSSDGSFGTYRLSVSILPAVTNNIFTYTNNTVTTIADNPTVTSSIINIPANKRIETIKVFMNFFHGKVADLDVRLTSPSGNTVVLFTDLESIGSSSPFDIKLDDNAAIPIESFPVVNNIVYQPSIKYRLEWFKGQMTQGNWTLTINDDSAGGTGQLNSWGIEIEEQLPITGTVTSIYGNDFENNDGGFIHTGIQDEWERGTPTFAPITTANSGARCWKTDLDNTYNFNTNSELVSPNIYIPNLGSEKAYFTWAQKYQFAITGNVSAYVEIQEVGTINKKRVWEWFGASMIETVGNPGTTINQSAGWGVNRIDVSEFSNKTIRIIFHFESNSSTPLLAGWAIDDVNVFKTFCPSTQNLATNYSGVYTRLVASGSVTATNEITADIPTQSRANVVYQGGNSITLLPNFKADAAGGATFTAQIGGCN</sequence>
<dbReference type="InterPro" id="IPR055015">
    <property type="entry name" value="GCX_COOH"/>
</dbReference>
<feature type="signal peptide" evidence="3">
    <location>
        <begin position="1"/>
        <end position="22"/>
    </location>
</feature>
<keyword evidence="1" id="KW-0645">Protease</keyword>
<dbReference type="SUPFAM" id="SSF89260">
    <property type="entry name" value="Collagen-binding domain"/>
    <property type="match status" value="2"/>
</dbReference>
<dbReference type="Proteomes" id="UP001597510">
    <property type="component" value="Unassembled WGS sequence"/>
</dbReference>
<evidence type="ECO:0000256" key="3">
    <source>
        <dbReference type="SAM" id="SignalP"/>
    </source>
</evidence>
<evidence type="ECO:0000259" key="4">
    <source>
        <dbReference type="PROSITE" id="PS51829"/>
    </source>
</evidence>
<dbReference type="InterPro" id="IPR008979">
    <property type="entry name" value="Galactose-bd-like_sf"/>
</dbReference>
<name>A0ABW5J9F3_9BACT</name>
<dbReference type="Gene3D" id="2.60.120.260">
    <property type="entry name" value="Galactose-binding domain-like"/>
    <property type="match status" value="1"/>
</dbReference>
<dbReference type="PROSITE" id="PS51829">
    <property type="entry name" value="P_HOMO_B"/>
    <property type="match status" value="1"/>
</dbReference>
<dbReference type="EMBL" id="JBHULC010000010">
    <property type="protein sequence ID" value="MFD2521515.1"/>
    <property type="molecule type" value="Genomic_DNA"/>
</dbReference>
<comment type="caution">
    <text evidence="5">The sequence shown here is derived from an EMBL/GenBank/DDBJ whole genome shotgun (WGS) entry which is preliminary data.</text>
</comment>
<dbReference type="NCBIfam" id="NF045639">
    <property type="entry name" value="GCX_COOH"/>
    <property type="match status" value="1"/>
</dbReference>
<evidence type="ECO:0000256" key="1">
    <source>
        <dbReference type="ARBA" id="ARBA00022670"/>
    </source>
</evidence>
<dbReference type="InterPro" id="IPR007280">
    <property type="entry name" value="Peptidase_C_arc/bac"/>
</dbReference>